<keyword evidence="1" id="KW-0472">Membrane</keyword>
<feature type="transmembrane region" description="Helical" evidence="1">
    <location>
        <begin position="63"/>
        <end position="83"/>
    </location>
</feature>
<keyword evidence="1" id="KW-1133">Transmembrane helix</keyword>
<reference evidence="2 3" key="1">
    <citation type="submission" date="2020-08" db="EMBL/GenBank/DDBJ databases">
        <title>Genomic Encyclopedia of Type Strains, Phase IV (KMG-IV): sequencing the most valuable type-strain genomes for metagenomic binning, comparative biology and taxonomic classification.</title>
        <authorList>
            <person name="Goeker M."/>
        </authorList>
    </citation>
    <scope>NUCLEOTIDE SEQUENCE [LARGE SCALE GENOMIC DNA]</scope>
    <source>
        <strain evidence="2 3">DSM 12251</strain>
    </source>
</reference>
<accession>A0A7W7YI96</accession>
<evidence type="ECO:0000313" key="3">
    <source>
        <dbReference type="Proteomes" id="UP000534294"/>
    </source>
</evidence>
<keyword evidence="3" id="KW-1185">Reference proteome</keyword>
<proteinExistence type="predicted"/>
<dbReference type="Proteomes" id="UP000534294">
    <property type="component" value="Unassembled WGS sequence"/>
</dbReference>
<feature type="transmembrane region" description="Helical" evidence="1">
    <location>
        <begin position="20"/>
        <end position="42"/>
    </location>
</feature>
<evidence type="ECO:0000256" key="1">
    <source>
        <dbReference type="SAM" id="Phobius"/>
    </source>
</evidence>
<name>A0A7W7YI96_9BACT</name>
<evidence type="ECO:0000313" key="2">
    <source>
        <dbReference type="EMBL" id="MBB5036715.1"/>
    </source>
</evidence>
<protein>
    <submittedName>
        <fullName evidence="2">Uncharacterized protein</fullName>
    </submittedName>
</protein>
<keyword evidence="1" id="KW-0812">Transmembrane</keyword>
<organism evidence="2 3">
    <name type="scientific">Prosthecobacter dejongeii</name>
    <dbReference type="NCBI Taxonomy" id="48465"/>
    <lineage>
        <taxon>Bacteria</taxon>
        <taxon>Pseudomonadati</taxon>
        <taxon>Verrucomicrobiota</taxon>
        <taxon>Verrucomicrobiia</taxon>
        <taxon>Verrucomicrobiales</taxon>
        <taxon>Verrucomicrobiaceae</taxon>
        <taxon>Prosthecobacter</taxon>
    </lineage>
</organism>
<sequence length="141" mass="15901">MNRFGDFPYGPFLNAFNTLIGRMFLVVLATLLGSMLGTMTALRAWQGLWEGLFQVGMLSVGSLFYGIGFFAFPAILLFALGFVLWEWRLLYVLIPTVLMWANIHRTVRWTEFDSPLAQKMKALQSEISKSVQDSEQPAASP</sequence>
<dbReference type="AlphaFoldDB" id="A0A7W7YI96"/>
<comment type="caution">
    <text evidence="2">The sequence shown here is derived from an EMBL/GenBank/DDBJ whole genome shotgun (WGS) entry which is preliminary data.</text>
</comment>
<gene>
    <name evidence="2" type="ORF">HNQ64_000949</name>
</gene>
<dbReference type="EMBL" id="JACHIF010000001">
    <property type="protein sequence ID" value="MBB5036715.1"/>
    <property type="molecule type" value="Genomic_DNA"/>
</dbReference>